<dbReference type="InterPro" id="IPR012951">
    <property type="entry name" value="BBE"/>
</dbReference>
<evidence type="ECO:0000313" key="8">
    <source>
        <dbReference type="EMBL" id="KAL1841735.1"/>
    </source>
</evidence>
<evidence type="ECO:0000256" key="2">
    <source>
        <dbReference type="ARBA" id="ARBA00005466"/>
    </source>
</evidence>
<comment type="caution">
    <text evidence="8">The sequence shown here is derived from an EMBL/GenBank/DDBJ whole genome shotgun (WGS) entry which is preliminary data.</text>
</comment>
<feature type="domain" description="FAD-binding PCMH-type" evidence="7">
    <location>
        <begin position="115"/>
        <end position="300"/>
    </location>
</feature>
<keyword evidence="5" id="KW-0560">Oxidoreductase</keyword>
<evidence type="ECO:0000256" key="6">
    <source>
        <dbReference type="SAM" id="SignalP"/>
    </source>
</evidence>
<evidence type="ECO:0000256" key="3">
    <source>
        <dbReference type="ARBA" id="ARBA00022630"/>
    </source>
</evidence>
<evidence type="ECO:0000256" key="4">
    <source>
        <dbReference type="ARBA" id="ARBA00022827"/>
    </source>
</evidence>
<dbReference type="PANTHER" id="PTHR42973">
    <property type="entry name" value="BINDING OXIDOREDUCTASE, PUTATIVE (AFU_ORTHOLOGUE AFUA_1G17690)-RELATED"/>
    <property type="match status" value="1"/>
</dbReference>
<dbReference type="InterPro" id="IPR016166">
    <property type="entry name" value="FAD-bd_PCMH"/>
</dbReference>
<dbReference type="PANTHER" id="PTHR42973:SF39">
    <property type="entry name" value="FAD-BINDING PCMH-TYPE DOMAIN-CONTAINING PROTEIN"/>
    <property type="match status" value="1"/>
</dbReference>
<comment type="cofactor">
    <cofactor evidence="1">
        <name>FAD</name>
        <dbReference type="ChEBI" id="CHEBI:57692"/>
    </cofactor>
</comment>
<dbReference type="Gene3D" id="3.30.465.10">
    <property type="match status" value="2"/>
</dbReference>
<evidence type="ECO:0000256" key="1">
    <source>
        <dbReference type="ARBA" id="ARBA00001974"/>
    </source>
</evidence>
<comment type="similarity">
    <text evidence="2">Belongs to the oxygen-dependent FAD-linked oxidoreductase family.</text>
</comment>
<organism evidence="8 9">
    <name type="scientific">Humicola insolens</name>
    <name type="common">Soft-rot fungus</name>
    <dbReference type="NCBI Taxonomy" id="85995"/>
    <lineage>
        <taxon>Eukaryota</taxon>
        <taxon>Fungi</taxon>
        <taxon>Dikarya</taxon>
        <taxon>Ascomycota</taxon>
        <taxon>Pezizomycotina</taxon>
        <taxon>Sordariomycetes</taxon>
        <taxon>Sordariomycetidae</taxon>
        <taxon>Sordariales</taxon>
        <taxon>Chaetomiaceae</taxon>
        <taxon>Mycothermus</taxon>
    </lineage>
</organism>
<dbReference type="EMBL" id="JAZGSY010000065">
    <property type="protein sequence ID" value="KAL1841735.1"/>
    <property type="molecule type" value="Genomic_DNA"/>
</dbReference>
<keyword evidence="3" id="KW-0285">Flavoprotein</keyword>
<dbReference type="InterPro" id="IPR016169">
    <property type="entry name" value="FAD-bd_PCMH_sub2"/>
</dbReference>
<keyword evidence="6" id="KW-0732">Signal</keyword>
<dbReference type="PROSITE" id="PS51387">
    <property type="entry name" value="FAD_PCMH"/>
    <property type="match status" value="1"/>
</dbReference>
<evidence type="ECO:0000313" key="9">
    <source>
        <dbReference type="Proteomes" id="UP001583172"/>
    </source>
</evidence>
<dbReference type="InterPro" id="IPR036318">
    <property type="entry name" value="FAD-bd_PCMH-like_sf"/>
</dbReference>
<accession>A0ABR3VK35</accession>
<feature type="signal peptide" evidence="6">
    <location>
        <begin position="1"/>
        <end position="22"/>
    </location>
</feature>
<dbReference type="Proteomes" id="UP001583172">
    <property type="component" value="Unassembled WGS sequence"/>
</dbReference>
<evidence type="ECO:0000256" key="5">
    <source>
        <dbReference type="ARBA" id="ARBA00023002"/>
    </source>
</evidence>
<sequence length="594" mass="63619">MSRIRSGLVAACQLAFAVLATATCKPPSCKAVPGTPGWPSAHDWQRFNVTLGGRLLQPKPPAAVCHTSGFGSTECQAVINGWTKFEFHQQDPVSVDWNNWTNDTCLPVVGAPCSGQGYPVYVINATEPRHVQLGVKFAAKHNIRLVIKSSGHDFIGRSVAPNSLSIWTRHLSSVKPHASFRPRGCSAGKGPGSTTAVTVGGGTPMWDIYSGLDALNLTTVGGGAKSVSVGGYMTGGGHGILSSRYGLAADQVLEVELVTANGEIITANACQNQDLFWAVRGGGGSTFGVLTSATIRTFPTPQLSHAIVSILTLNITDPRPIFDMTAYVLSKYPAMSDAGLSGYSFILRGTPIPPEFGNFTDVVGGFVFSGMALDSTPESLQAMWDPIFAHISATWPGLFFTNIQTDSFPSFFAWFSVYYDATPGGLNLRLGSRLLDSDALTKDTAALSRALETFTGAGAANAHMVAGKGVHEAPAERISGMDNAVVPAWRKAYAHMISGTNFMPWNVTAREEAKREVQRRVAALKALAPGMGAYVNEADPEEPDWQHAFWGSHYPRLLSIKRAVDPNDVFWCTPCVGNERWKEVGDRLCRVGGH</sequence>
<dbReference type="Pfam" id="PF01565">
    <property type="entry name" value="FAD_binding_4"/>
    <property type="match status" value="1"/>
</dbReference>
<keyword evidence="4" id="KW-0274">FAD</keyword>
<name>A0ABR3VK35_HUMIN</name>
<dbReference type="Pfam" id="PF08031">
    <property type="entry name" value="BBE"/>
    <property type="match status" value="1"/>
</dbReference>
<protein>
    <recommendedName>
        <fullName evidence="7">FAD-binding PCMH-type domain-containing protein</fullName>
    </recommendedName>
</protein>
<dbReference type="InterPro" id="IPR006094">
    <property type="entry name" value="Oxid_FAD_bind_N"/>
</dbReference>
<proteinExistence type="inferred from homology"/>
<keyword evidence="9" id="KW-1185">Reference proteome</keyword>
<reference evidence="8 9" key="1">
    <citation type="journal article" date="2024" name="Commun. Biol.">
        <title>Comparative genomic analysis of thermophilic fungi reveals convergent evolutionary adaptations and gene losses.</title>
        <authorList>
            <person name="Steindorff A.S."/>
            <person name="Aguilar-Pontes M.V."/>
            <person name="Robinson A.J."/>
            <person name="Andreopoulos B."/>
            <person name="LaButti K."/>
            <person name="Kuo A."/>
            <person name="Mondo S."/>
            <person name="Riley R."/>
            <person name="Otillar R."/>
            <person name="Haridas S."/>
            <person name="Lipzen A."/>
            <person name="Grimwood J."/>
            <person name="Schmutz J."/>
            <person name="Clum A."/>
            <person name="Reid I.D."/>
            <person name="Moisan M.C."/>
            <person name="Butler G."/>
            <person name="Nguyen T.T.M."/>
            <person name="Dewar K."/>
            <person name="Conant G."/>
            <person name="Drula E."/>
            <person name="Henrissat B."/>
            <person name="Hansel C."/>
            <person name="Singer S."/>
            <person name="Hutchinson M.I."/>
            <person name="de Vries R.P."/>
            <person name="Natvig D.O."/>
            <person name="Powell A.J."/>
            <person name="Tsang A."/>
            <person name="Grigoriev I.V."/>
        </authorList>
    </citation>
    <scope>NUCLEOTIDE SEQUENCE [LARGE SCALE GENOMIC DNA]</scope>
    <source>
        <strain evidence="8 9">CBS 620.91</strain>
    </source>
</reference>
<gene>
    <name evidence="8" type="ORF">VTJ49DRAFT_6649</name>
</gene>
<feature type="chain" id="PRO_5047404545" description="FAD-binding PCMH-type domain-containing protein" evidence="6">
    <location>
        <begin position="23"/>
        <end position="594"/>
    </location>
</feature>
<dbReference type="SUPFAM" id="SSF56176">
    <property type="entry name" value="FAD-binding/transporter-associated domain-like"/>
    <property type="match status" value="1"/>
</dbReference>
<dbReference type="InterPro" id="IPR050416">
    <property type="entry name" value="FAD-linked_Oxidoreductase"/>
</dbReference>
<evidence type="ECO:0000259" key="7">
    <source>
        <dbReference type="PROSITE" id="PS51387"/>
    </source>
</evidence>